<evidence type="ECO:0000256" key="1">
    <source>
        <dbReference type="ARBA" id="ARBA00022729"/>
    </source>
</evidence>
<gene>
    <name evidence="3" type="ORF">GCM10008111_04330</name>
</gene>
<feature type="signal peptide" evidence="2">
    <location>
        <begin position="1"/>
        <end position="27"/>
    </location>
</feature>
<evidence type="ECO:0000313" key="4">
    <source>
        <dbReference type="Proteomes" id="UP000634667"/>
    </source>
</evidence>
<dbReference type="InterPro" id="IPR037873">
    <property type="entry name" value="BamE-like"/>
</dbReference>
<comment type="caution">
    <text evidence="3">The sequence shown here is derived from an EMBL/GenBank/DDBJ whole genome shotgun (WGS) entry which is preliminary data.</text>
</comment>
<evidence type="ECO:0000313" key="3">
    <source>
        <dbReference type="EMBL" id="GGW51486.1"/>
    </source>
</evidence>
<protein>
    <recommendedName>
        <fullName evidence="5">Lipoprotein</fullName>
    </recommendedName>
</protein>
<dbReference type="Pfam" id="PF11399">
    <property type="entry name" value="DUF3192"/>
    <property type="match status" value="1"/>
</dbReference>
<dbReference type="PROSITE" id="PS51257">
    <property type="entry name" value="PROKAR_LIPOPROTEIN"/>
    <property type="match status" value="1"/>
</dbReference>
<reference evidence="4" key="1">
    <citation type="journal article" date="2019" name="Int. J. Syst. Evol. Microbiol.">
        <title>The Global Catalogue of Microorganisms (GCM) 10K type strain sequencing project: providing services to taxonomists for standard genome sequencing and annotation.</title>
        <authorList>
            <consortium name="The Broad Institute Genomics Platform"/>
            <consortium name="The Broad Institute Genome Sequencing Center for Infectious Disease"/>
            <person name="Wu L."/>
            <person name="Ma J."/>
        </authorList>
    </citation>
    <scope>NUCLEOTIDE SEQUENCE [LARGE SCALE GENOMIC DNA]</scope>
    <source>
        <strain evidence="4">KCTC 23723</strain>
    </source>
</reference>
<keyword evidence="1 2" id="KW-0732">Signal</keyword>
<dbReference type="EMBL" id="BMYR01000001">
    <property type="protein sequence ID" value="GGW51486.1"/>
    <property type="molecule type" value="Genomic_DNA"/>
</dbReference>
<dbReference type="Proteomes" id="UP000634667">
    <property type="component" value="Unassembled WGS sequence"/>
</dbReference>
<proteinExistence type="predicted"/>
<evidence type="ECO:0000256" key="2">
    <source>
        <dbReference type="SAM" id="SignalP"/>
    </source>
</evidence>
<evidence type="ECO:0008006" key="5">
    <source>
        <dbReference type="Google" id="ProtNLM"/>
    </source>
</evidence>
<organism evidence="3 4">
    <name type="scientific">Alishewanella tabrizica</name>
    <dbReference type="NCBI Taxonomy" id="671278"/>
    <lineage>
        <taxon>Bacteria</taxon>
        <taxon>Pseudomonadati</taxon>
        <taxon>Pseudomonadota</taxon>
        <taxon>Gammaproteobacteria</taxon>
        <taxon>Alteromonadales</taxon>
        <taxon>Alteromonadaceae</taxon>
        <taxon>Alishewanella</taxon>
    </lineage>
</organism>
<accession>A0ABQ2WE69</accession>
<feature type="chain" id="PRO_5046219570" description="Lipoprotein" evidence="2">
    <location>
        <begin position="28"/>
        <end position="125"/>
    </location>
</feature>
<dbReference type="Gene3D" id="3.30.1450.10">
    <property type="match status" value="1"/>
</dbReference>
<dbReference type="RefSeq" id="WP_229796893.1">
    <property type="nucleotide sequence ID" value="NZ_BMYR01000001.1"/>
</dbReference>
<dbReference type="InterPro" id="IPR021534">
    <property type="entry name" value="DUF3192"/>
</dbReference>
<sequence length="125" mass="13842">MLLNKVLLSKAIAIAVMTATLSGCVVAIGDKNGPQTDSSLAKTQAFNVQQINQLQLGMPAETVRAQLGTPDFSEMFQKEGEQILVLFYRTHQHKDQHKTTKDACTPLVFKNNELTGWGDKAYQYL</sequence>
<name>A0ABQ2WE69_9ALTE</name>
<keyword evidence="4" id="KW-1185">Reference proteome</keyword>